<keyword evidence="4" id="KW-1185">Reference proteome</keyword>
<evidence type="ECO:0000256" key="1">
    <source>
        <dbReference type="ARBA" id="ARBA00022857"/>
    </source>
</evidence>
<gene>
    <name evidence="3" type="ORF">SAMN04489726_4329</name>
</gene>
<dbReference type="InterPro" id="IPR020843">
    <property type="entry name" value="ER"/>
</dbReference>
<evidence type="ECO:0000313" key="4">
    <source>
        <dbReference type="Proteomes" id="UP000183376"/>
    </source>
</evidence>
<protein>
    <submittedName>
        <fullName evidence="3">Crotonyl-CoA carboxylase/reductase</fullName>
    </submittedName>
</protein>
<evidence type="ECO:0000259" key="2">
    <source>
        <dbReference type="SMART" id="SM00829"/>
    </source>
</evidence>
<dbReference type="SUPFAM" id="SSF51735">
    <property type="entry name" value="NAD(P)-binding Rossmann-fold domains"/>
    <property type="match status" value="1"/>
</dbReference>
<dbReference type="PANTHER" id="PTHR44154">
    <property type="entry name" value="QUINONE OXIDOREDUCTASE"/>
    <property type="match status" value="1"/>
</dbReference>
<dbReference type="Gene3D" id="3.90.180.10">
    <property type="entry name" value="Medium-chain alcohol dehydrogenases, catalytic domain"/>
    <property type="match status" value="2"/>
</dbReference>
<dbReference type="RefSeq" id="WP_030428996.1">
    <property type="nucleotide sequence ID" value="NZ_JOEF01000005.1"/>
</dbReference>
<keyword evidence="1" id="KW-0521">NADP</keyword>
<dbReference type="STRING" id="211114.SAMN04489726_4329"/>
<dbReference type="Proteomes" id="UP000183376">
    <property type="component" value="Chromosome I"/>
</dbReference>
<dbReference type="Pfam" id="PF08240">
    <property type="entry name" value="ADH_N"/>
    <property type="match status" value="1"/>
</dbReference>
<dbReference type="eggNOG" id="COG0604">
    <property type="taxonomic scope" value="Bacteria"/>
</dbReference>
<dbReference type="InterPro" id="IPR011032">
    <property type="entry name" value="GroES-like_sf"/>
</dbReference>
<dbReference type="NCBIfam" id="TIGR01751">
    <property type="entry name" value="crot-CoA-red"/>
    <property type="match status" value="1"/>
</dbReference>
<name>A0A1G9XPE8_ALLAB</name>
<dbReference type="InterPro" id="IPR036291">
    <property type="entry name" value="NAD(P)-bd_dom_sf"/>
</dbReference>
<proteinExistence type="predicted"/>
<dbReference type="InterPro" id="IPR051603">
    <property type="entry name" value="Zinc-ADH_QOR/CCCR"/>
</dbReference>
<dbReference type="Pfam" id="PF00107">
    <property type="entry name" value="ADH_zinc_N"/>
    <property type="match status" value="1"/>
</dbReference>
<dbReference type="PANTHER" id="PTHR44154:SF1">
    <property type="entry name" value="QUINONE OXIDOREDUCTASE"/>
    <property type="match status" value="1"/>
</dbReference>
<accession>A0A1G9XPE8</accession>
<dbReference type="EMBL" id="LT629701">
    <property type="protein sequence ID" value="SDM98600.1"/>
    <property type="molecule type" value="Genomic_DNA"/>
</dbReference>
<dbReference type="SMART" id="SM00829">
    <property type="entry name" value="PKS_ER"/>
    <property type="match status" value="1"/>
</dbReference>
<dbReference type="SUPFAM" id="SSF50129">
    <property type="entry name" value="GroES-like"/>
    <property type="match status" value="1"/>
</dbReference>
<reference evidence="3 4" key="1">
    <citation type="submission" date="2016-10" db="EMBL/GenBank/DDBJ databases">
        <authorList>
            <person name="de Groot N.N."/>
        </authorList>
    </citation>
    <scope>NUCLEOTIDE SEQUENCE [LARGE SCALE GENOMIC DNA]</scope>
    <source>
        <strain evidence="3 4">DSM 44149</strain>
    </source>
</reference>
<evidence type="ECO:0000313" key="3">
    <source>
        <dbReference type="EMBL" id="SDM98600.1"/>
    </source>
</evidence>
<dbReference type="GO" id="GO:0043880">
    <property type="term" value="F:crotonyl-CoA reductase activity"/>
    <property type="evidence" value="ECO:0007669"/>
    <property type="project" value="InterPro"/>
</dbReference>
<organism evidence="3 4">
    <name type="scientific">Allokutzneria albata</name>
    <name type="common">Kibdelosporangium albatum</name>
    <dbReference type="NCBI Taxonomy" id="211114"/>
    <lineage>
        <taxon>Bacteria</taxon>
        <taxon>Bacillati</taxon>
        <taxon>Actinomycetota</taxon>
        <taxon>Actinomycetes</taxon>
        <taxon>Pseudonocardiales</taxon>
        <taxon>Pseudonocardiaceae</taxon>
        <taxon>Allokutzneria</taxon>
    </lineage>
</organism>
<dbReference type="InterPro" id="IPR010085">
    <property type="entry name" value="Crot_CoA_red"/>
</dbReference>
<feature type="domain" description="Enoyl reductase (ER)" evidence="2">
    <location>
        <begin position="49"/>
        <end position="413"/>
    </location>
</feature>
<dbReference type="InterPro" id="IPR013149">
    <property type="entry name" value="ADH-like_C"/>
</dbReference>
<dbReference type="InterPro" id="IPR013154">
    <property type="entry name" value="ADH-like_N"/>
</dbReference>
<sequence length="443" mass="48832">MQKILDAILADELDALASLPVPDSYRGVTVRKSEQDMFAGLESRDKDPRRSLHVDEVPTPELGPGEALVAVMASAINYNTVWTSIFEPLSTFGFLERYGRTSELNARHDLPYHVVGSDLAGVVLRTGPGVNAWKPGDEVVAHCLNVELEHPDGHSDTMLDPEQRIWGFETNFGGLAELALVKANQLMPKPKHLSWEEAASPGLVNSTAYRQLVSRNGADMKQGDVVLIWGASGGLGSYATQFALNGGATPVCVVSSPEKAEICRKMGAELVIDRAAEGYRFWKDEHEQDQREWKRFGAKIRELTGGDDPDIVFEHPGRETFGASVYVAKRGGTIVTCASTSGFNHSYDNRYLWMHLKRIVGSHFANYREAWEANRLIAKGAVHPTLSKVYPLEETGQAAHDVHRNAHQGKVGVLCLAPEEGLGVRDPEFRDRHAEAINRFRGV</sequence>
<dbReference type="AlphaFoldDB" id="A0A1G9XPE8"/>